<protein>
    <submittedName>
        <fullName evidence="1">Uncharacterized protein</fullName>
    </submittedName>
</protein>
<dbReference type="EMBL" id="MN740165">
    <property type="protein sequence ID" value="QHT91495.1"/>
    <property type="molecule type" value="Genomic_DNA"/>
</dbReference>
<organism evidence="1">
    <name type="scientific">viral metagenome</name>
    <dbReference type="NCBI Taxonomy" id="1070528"/>
    <lineage>
        <taxon>unclassified sequences</taxon>
        <taxon>metagenomes</taxon>
        <taxon>organismal metagenomes</taxon>
    </lineage>
</organism>
<name>A0A6C0IG38_9ZZZZ</name>
<evidence type="ECO:0000313" key="1">
    <source>
        <dbReference type="EMBL" id="QHT91495.1"/>
    </source>
</evidence>
<reference evidence="1" key="1">
    <citation type="journal article" date="2020" name="Nature">
        <title>Giant virus diversity and host interactions through global metagenomics.</title>
        <authorList>
            <person name="Schulz F."/>
            <person name="Roux S."/>
            <person name="Paez-Espino D."/>
            <person name="Jungbluth S."/>
            <person name="Walsh D.A."/>
            <person name="Denef V.J."/>
            <person name="McMahon K.D."/>
            <person name="Konstantinidis K.T."/>
            <person name="Eloe-Fadrosh E.A."/>
            <person name="Kyrpides N.C."/>
            <person name="Woyke T."/>
        </authorList>
    </citation>
    <scope>NUCLEOTIDE SEQUENCE</scope>
    <source>
        <strain evidence="1">GVMAG-M-3300023184-77</strain>
    </source>
</reference>
<accession>A0A6C0IG38</accession>
<proteinExistence type="predicted"/>
<dbReference type="AlphaFoldDB" id="A0A6C0IG38"/>
<sequence>MSTPPRLKREIVCPPAPMRPLLVSRPLTTQIFIMRIQMRKNGDPDDHVEDEDDQEEWMTTNLYFASRDAIAHYFNYLYQSGEGNGFENAIIAHIEEYSRLDNFLDKIASMTSSNSWEINKNLNIYIYNNVINA</sequence>